<dbReference type="PANTHER" id="PTHR38788">
    <property type="entry name" value="CLR5 DOMAIN-CONTAINING PROTEIN"/>
    <property type="match status" value="1"/>
</dbReference>
<dbReference type="PANTHER" id="PTHR38788:SF3">
    <property type="entry name" value="CLR5 DOMAIN-CONTAINING PROTEIN"/>
    <property type="match status" value="1"/>
</dbReference>
<organism evidence="3 4">
    <name type="scientific">Mollisia scopiformis</name>
    <name type="common">Conifer needle endophyte fungus</name>
    <name type="synonym">Phialocephala scopiformis</name>
    <dbReference type="NCBI Taxonomy" id="149040"/>
    <lineage>
        <taxon>Eukaryota</taxon>
        <taxon>Fungi</taxon>
        <taxon>Dikarya</taxon>
        <taxon>Ascomycota</taxon>
        <taxon>Pezizomycotina</taxon>
        <taxon>Leotiomycetes</taxon>
        <taxon>Helotiales</taxon>
        <taxon>Mollisiaceae</taxon>
        <taxon>Mollisia</taxon>
    </lineage>
</organism>
<sequence>MLTSKFSRHQCPLFVLPHLRIYAVDTLSIFREVFKRPTMSDTRTITDAEWEVQKKIIERLYQNHTLSKVMSLMEEDHGFIAKKAQYTRKFKQWNFSKYSTSDKWKFVARELEKRKRDGKESETYINGKLIPNKKIKKETSRYLLPSYYNTLGTSPILQTPTGVEVCTPRGGDWEPRFVDYLHIPWFEFEEFIHRDVDFPRGNVHQRYPAFVPCDDRNLPGSLDIYSVNSSIPQFTLPEEQWNFHEIETNVQTGFDFDFPGDALSRYLSPSVEVADENQSPFNSHTSNEEARSVFADIIGDPYFSNDEDATHAVTSRLAGLLPERQDGELVRNVKKIFDLSSMVDASLQLLRYTVFLSSNNLLFDSQIDKLLKWMIKTDQSFLIERLIKIKTPSVEIFLSHLLLNATRLQEIDMVLAVLAHGIDVNTPIGRVYKRTALYQATRERDVHLVRLLLNAGANPNASITLDQKESPLQASVRLDNNHELIQILLNAGGDANVAPIDYWTPHTLLTSAVLNRDAALVRILLESKAEVNMMTKSSITALQAAALVNDVAIVQILVDAGADVDAPFGYRYETARVAAAEDG</sequence>
<dbReference type="PROSITE" id="PS50088">
    <property type="entry name" value="ANK_REPEAT"/>
    <property type="match status" value="2"/>
</dbReference>
<dbReference type="InterPro" id="IPR036770">
    <property type="entry name" value="Ankyrin_rpt-contain_sf"/>
</dbReference>
<dbReference type="Pfam" id="PF12796">
    <property type="entry name" value="Ank_2"/>
    <property type="match status" value="1"/>
</dbReference>
<dbReference type="InterPro" id="IPR025676">
    <property type="entry name" value="Clr5_dom"/>
</dbReference>
<proteinExistence type="predicted"/>
<dbReference type="STRING" id="149040.A0A194X2Y4"/>
<dbReference type="InParanoid" id="A0A194X2Y4"/>
<dbReference type="AlphaFoldDB" id="A0A194X2Y4"/>
<feature type="domain" description="Clr5" evidence="2">
    <location>
        <begin position="47"/>
        <end position="97"/>
    </location>
</feature>
<keyword evidence="4" id="KW-1185">Reference proteome</keyword>
<dbReference type="GeneID" id="28821830"/>
<evidence type="ECO:0000256" key="1">
    <source>
        <dbReference type="PROSITE-ProRule" id="PRU00023"/>
    </source>
</evidence>
<dbReference type="Pfam" id="PF14420">
    <property type="entry name" value="Clr5"/>
    <property type="match status" value="1"/>
</dbReference>
<dbReference type="InterPro" id="IPR002110">
    <property type="entry name" value="Ankyrin_rpt"/>
</dbReference>
<feature type="non-terminal residue" evidence="3">
    <location>
        <position position="583"/>
    </location>
</feature>
<dbReference type="PROSITE" id="PS50297">
    <property type="entry name" value="ANK_REP_REGION"/>
    <property type="match status" value="2"/>
</dbReference>
<dbReference type="Proteomes" id="UP000070700">
    <property type="component" value="Unassembled WGS sequence"/>
</dbReference>
<feature type="repeat" description="ANK" evidence="1">
    <location>
        <begin position="537"/>
        <end position="566"/>
    </location>
</feature>
<dbReference type="OrthoDB" id="3563777at2759"/>
<reference evidence="3 4" key="1">
    <citation type="submission" date="2015-10" db="EMBL/GenBank/DDBJ databases">
        <title>Full genome of DAOMC 229536 Phialocephala scopiformis, a fungal endophyte of spruce producing the potent anti-insectan compound rugulosin.</title>
        <authorList>
            <consortium name="DOE Joint Genome Institute"/>
            <person name="Walker A.K."/>
            <person name="Frasz S.L."/>
            <person name="Seifert K.A."/>
            <person name="Miller J.D."/>
            <person name="Mondo S.J."/>
            <person name="Labutti K."/>
            <person name="Lipzen A."/>
            <person name="Dockter R."/>
            <person name="Kennedy M."/>
            <person name="Grigoriev I.V."/>
            <person name="Spatafora J.W."/>
        </authorList>
    </citation>
    <scope>NUCLEOTIDE SEQUENCE [LARGE SCALE GENOMIC DNA]</scope>
    <source>
        <strain evidence="3 4">CBS 120377</strain>
    </source>
</reference>
<keyword evidence="1" id="KW-0040">ANK repeat</keyword>
<dbReference type="KEGG" id="psco:LY89DRAFT_650422"/>
<dbReference type="SMART" id="SM00248">
    <property type="entry name" value="ANK"/>
    <property type="match status" value="4"/>
</dbReference>
<evidence type="ECO:0000313" key="3">
    <source>
        <dbReference type="EMBL" id="KUJ14548.1"/>
    </source>
</evidence>
<dbReference type="Gene3D" id="1.25.40.20">
    <property type="entry name" value="Ankyrin repeat-containing domain"/>
    <property type="match status" value="1"/>
</dbReference>
<name>A0A194X2Y4_MOLSC</name>
<feature type="non-terminal residue" evidence="3">
    <location>
        <position position="1"/>
    </location>
</feature>
<evidence type="ECO:0000259" key="2">
    <source>
        <dbReference type="Pfam" id="PF14420"/>
    </source>
</evidence>
<gene>
    <name evidence="3" type="ORF">LY89DRAFT_650422</name>
</gene>
<accession>A0A194X2Y4</accession>
<dbReference type="RefSeq" id="XP_018068903.1">
    <property type="nucleotide sequence ID" value="XM_018212104.1"/>
</dbReference>
<dbReference type="EMBL" id="KQ947420">
    <property type="protein sequence ID" value="KUJ14548.1"/>
    <property type="molecule type" value="Genomic_DNA"/>
</dbReference>
<feature type="repeat" description="ANK" evidence="1">
    <location>
        <begin position="432"/>
        <end position="464"/>
    </location>
</feature>
<protein>
    <submittedName>
        <fullName evidence="3">Ankyrin</fullName>
    </submittedName>
</protein>
<dbReference type="Pfam" id="PF00023">
    <property type="entry name" value="Ank"/>
    <property type="match status" value="1"/>
</dbReference>
<evidence type="ECO:0000313" key="4">
    <source>
        <dbReference type="Proteomes" id="UP000070700"/>
    </source>
</evidence>
<dbReference type="SUPFAM" id="SSF48403">
    <property type="entry name" value="Ankyrin repeat"/>
    <property type="match status" value="1"/>
</dbReference>